<gene>
    <name evidence="1" type="ORF">E2C01_021862</name>
</gene>
<dbReference type="EMBL" id="VSRR010001946">
    <property type="protein sequence ID" value="MPC28652.1"/>
    <property type="molecule type" value="Genomic_DNA"/>
</dbReference>
<name>A0A5B7E3Q4_PORTR</name>
<evidence type="ECO:0000313" key="2">
    <source>
        <dbReference type="Proteomes" id="UP000324222"/>
    </source>
</evidence>
<accession>A0A5B7E3Q4</accession>
<dbReference type="AlphaFoldDB" id="A0A5B7E3Q4"/>
<dbReference type="Proteomes" id="UP000324222">
    <property type="component" value="Unassembled WGS sequence"/>
</dbReference>
<keyword evidence="2" id="KW-1185">Reference proteome</keyword>
<evidence type="ECO:0000313" key="1">
    <source>
        <dbReference type="EMBL" id="MPC28652.1"/>
    </source>
</evidence>
<organism evidence="1 2">
    <name type="scientific">Portunus trituberculatus</name>
    <name type="common">Swimming crab</name>
    <name type="synonym">Neptunus trituberculatus</name>
    <dbReference type="NCBI Taxonomy" id="210409"/>
    <lineage>
        <taxon>Eukaryota</taxon>
        <taxon>Metazoa</taxon>
        <taxon>Ecdysozoa</taxon>
        <taxon>Arthropoda</taxon>
        <taxon>Crustacea</taxon>
        <taxon>Multicrustacea</taxon>
        <taxon>Malacostraca</taxon>
        <taxon>Eumalacostraca</taxon>
        <taxon>Eucarida</taxon>
        <taxon>Decapoda</taxon>
        <taxon>Pleocyemata</taxon>
        <taxon>Brachyura</taxon>
        <taxon>Eubrachyura</taxon>
        <taxon>Portunoidea</taxon>
        <taxon>Portunidae</taxon>
        <taxon>Portuninae</taxon>
        <taxon>Portunus</taxon>
    </lineage>
</organism>
<protein>
    <submittedName>
        <fullName evidence="1">Uncharacterized protein</fullName>
    </submittedName>
</protein>
<sequence>MSLRELAISEPFSILASFPCVLNVMNVFQNMVYNLSVSVSFSLSLTHSSSNGHKSVTP</sequence>
<proteinExistence type="predicted"/>
<comment type="caution">
    <text evidence="1">The sequence shown here is derived from an EMBL/GenBank/DDBJ whole genome shotgun (WGS) entry which is preliminary data.</text>
</comment>
<reference evidence="1 2" key="1">
    <citation type="submission" date="2019-05" db="EMBL/GenBank/DDBJ databases">
        <title>Another draft genome of Portunus trituberculatus and its Hox gene families provides insights of decapod evolution.</title>
        <authorList>
            <person name="Jeong J.-H."/>
            <person name="Song I."/>
            <person name="Kim S."/>
            <person name="Choi T."/>
            <person name="Kim D."/>
            <person name="Ryu S."/>
            <person name="Kim W."/>
        </authorList>
    </citation>
    <scope>NUCLEOTIDE SEQUENCE [LARGE SCALE GENOMIC DNA]</scope>
    <source>
        <tissue evidence="1">Muscle</tissue>
    </source>
</reference>